<protein>
    <recommendedName>
        <fullName evidence="3">DUF1269 domain-containing protein</fullName>
    </recommendedName>
</protein>
<dbReference type="RefSeq" id="WP_008850962.1">
    <property type="nucleotide sequence ID" value="NZ_AGQV01000001.1"/>
</dbReference>
<comment type="caution">
    <text evidence="1">The sequence shown here is derived from an EMBL/GenBank/DDBJ whole genome shotgun (WGS) entry which is preliminary data.</text>
</comment>
<accession>G6XH47</accession>
<sequence length="205" mass="21813">MNTNILVLSFHEESKAFQAFSELKQRAADQKLVLINAAVLQRDTAGKLAIQDSWVNGSAGDQVLTGTLLGSLVGLLLGPLGFLLGATTGALIGSGLSVESGEVQTSLIEQISASIPDGMTAVVATAQEYVPEVVDDLAASLGAAVLRRPVEAVEQEVVGHEKAQIAAALQARKVLSSQHKAEWHEKLAQWHQQFTAHLQNLKNKF</sequence>
<evidence type="ECO:0000313" key="1">
    <source>
        <dbReference type="EMBL" id="EHH69505.1"/>
    </source>
</evidence>
<organism evidence="1 2">
    <name type="scientific">Gluconobacter morbifer G707</name>
    <dbReference type="NCBI Taxonomy" id="1088869"/>
    <lineage>
        <taxon>Bacteria</taxon>
        <taxon>Pseudomonadati</taxon>
        <taxon>Pseudomonadota</taxon>
        <taxon>Alphaproteobacteria</taxon>
        <taxon>Acetobacterales</taxon>
        <taxon>Acetobacteraceae</taxon>
        <taxon>Gluconobacter</taxon>
    </lineage>
</organism>
<gene>
    <name evidence="1" type="ORF">GMO_08120</name>
</gene>
<evidence type="ECO:0000313" key="2">
    <source>
        <dbReference type="Proteomes" id="UP000004949"/>
    </source>
</evidence>
<dbReference type="Proteomes" id="UP000004949">
    <property type="component" value="Unassembled WGS sequence"/>
</dbReference>
<dbReference type="Pfam" id="PF06897">
    <property type="entry name" value="DUF1269"/>
    <property type="match status" value="1"/>
</dbReference>
<proteinExistence type="predicted"/>
<dbReference type="STRING" id="1088869.GMO_08120"/>
<dbReference type="InterPro" id="IPR009200">
    <property type="entry name" value="DUF1269_membrane"/>
</dbReference>
<dbReference type="PATRIC" id="fig|1088869.3.peg.818"/>
<dbReference type="OrthoDB" id="7265216at2"/>
<keyword evidence="2" id="KW-1185">Reference proteome</keyword>
<dbReference type="eggNOG" id="COG4803">
    <property type="taxonomic scope" value="Bacteria"/>
</dbReference>
<reference evidence="1 2" key="1">
    <citation type="submission" date="2011-10" db="EMBL/GenBank/DDBJ databases">
        <title>Genome sequence of Gluconobacter morbifer G707, isolated from Drosophila gut.</title>
        <authorList>
            <person name="Lee W.-J."/>
            <person name="Kim E.-K."/>
        </authorList>
    </citation>
    <scope>NUCLEOTIDE SEQUENCE [LARGE SCALE GENOMIC DNA]</scope>
    <source>
        <strain evidence="1 2">G707</strain>
    </source>
</reference>
<dbReference type="AlphaFoldDB" id="G6XH47"/>
<dbReference type="EMBL" id="AGQV01000001">
    <property type="protein sequence ID" value="EHH69505.1"/>
    <property type="molecule type" value="Genomic_DNA"/>
</dbReference>
<name>G6XH47_9PROT</name>
<evidence type="ECO:0008006" key="3">
    <source>
        <dbReference type="Google" id="ProtNLM"/>
    </source>
</evidence>